<organism evidence="5 6">
    <name type="scientific">Chloropicon primus</name>
    <dbReference type="NCBI Taxonomy" id="1764295"/>
    <lineage>
        <taxon>Eukaryota</taxon>
        <taxon>Viridiplantae</taxon>
        <taxon>Chlorophyta</taxon>
        <taxon>Chloropicophyceae</taxon>
        <taxon>Chloropicales</taxon>
        <taxon>Chloropicaceae</taxon>
        <taxon>Chloropicon</taxon>
    </lineage>
</organism>
<dbReference type="PANTHER" id="PTHR13213">
    <property type="entry name" value="MYB-BINDING PROTEIN 1A FAMILY MEMBER"/>
    <property type="match status" value="1"/>
</dbReference>
<accession>A0A5B8MUL7</accession>
<dbReference type="EMBL" id="CP031042">
    <property type="protein sequence ID" value="QDZ23100.1"/>
    <property type="molecule type" value="Genomic_DNA"/>
</dbReference>
<evidence type="ECO:0000313" key="5">
    <source>
        <dbReference type="EMBL" id="QDZ23100.1"/>
    </source>
</evidence>
<dbReference type="SUPFAM" id="SSF48371">
    <property type="entry name" value="ARM repeat"/>
    <property type="match status" value="1"/>
</dbReference>
<keyword evidence="6" id="KW-1185">Reference proteome</keyword>
<gene>
    <name evidence="5" type="ORF">A3770_09p56180</name>
</gene>
<dbReference type="GO" id="GO:0006355">
    <property type="term" value="P:regulation of DNA-templated transcription"/>
    <property type="evidence" value="ECO:0007669"/>
    <property type="project" value="InterPro"/>
</dbReference>
<feature type="region of interest" description="Disordered" evidence="4">
    <location>
        <begin position="721"/>
        <end position="769"/>
    </location>
</feature>
<reference evidence="5 6" key="1">
    <citation type="submission" date="2018-07" db="EMBL/GenBank/DDBJ databases">
        <title>The complete nuclear genome of the prasinophyte Chloropicon primus (CCMP1205).</title>
        <authorList>
            <person name="Pombert J.-F."/>
            <person name="Otis C."/>
            <person name="Turmel M."/>
            <person name="Lemieux C."/>
        </authorList>
    </citation>
    <scope>NUCLEOTIDE SEQUENCE [LARGE SCALE GENOMIC DNA]</scope>
    <source>
        <strain evidence="5 6">CCMP1205</strain>
    </source>
</reference>
<dbReference type="Pfam" id="PF04931">
    <property type="entry name" value="DNA_pol_phi"/>
    <property type="match status" value="1"/>
</dbReference>
<evidence type="ECO:0000256" key="1">
    <source>
        <dbReference type="ARBA" id="ARBA00004123"/>
    </source>
</evidence>
<proteinExistence type="inferred from homology"/>
<dbReference type="InterPro" id="IPR007015">
    <property type="entry name" value="DNA_pol_V/MYBBP1A"/>
</dbReference>
<dbReference type="GO" id="GO:0003677">
    <property type="term" value="F:DNA binding"/>
    <property type="evidence" value="ECO:0007669"/>
    <property type="project" value="InterPro"/>
</dbReference>
<sequence>MKEVRALSFSKERMELFDKLVVPEEDGRVTAAKQLAQCCLDDQTDHDEEVKGKVSAGKVIKKEEEVCALAAYSCKRLIRGMSSGRGSARQGFGLALCEILKSVSKVETKTVLDLMDKTLVIEGAGKPKGGEIRETLLGRVFVYASLLKAGRLSTMKLKALAATSLLEISKKKDYLSEISFGVLMELLKTVSEKDFSILCNMAPKIREALEVELDSCQIEAFQLALWIWKAFGKQKGALKGEESFGFLYKDFDVKEIFREEFLRGLRPSLMMATSSHPRLHTVWYDLVGLIVPSFKKGTEASPEASIDDGTSNELQGFWSTIVDDGLLQSSLERKYLAMELLKRLSPLLSASDLQVILSEPMMICLKQNLKKEENYLHTSAKKCVRYLYSLMKRDSLSLESKSLLTISLKQFSSWVKGADVAFESTNESATNKAQFRILKDMFYSSFVGMEEGEEEGYDAHLLKRQKEILNQISTVCKNPNIEEDEAEEALKFFVHHAFFEFSPKTCHKMLDFPEEKREDIARNIRALPLSLNQYCFDCLVNVLASLFQRPKFSEAYMSLIEKILKLNADLSTSKQANYTRQYTQTNLDTLGVLKDARKKIQAQLKKKGDSQQRAKLNSLFVLVNHIFLLQLGELEVDFSSHANDIVAILEQMLEAGGKRKRRKLNDESAVQWNDVLLDLMLSLLSLPNQLVRKSVDSVFSSFLSDVTESGIKNLVEILQQTISEDDEDEDEDEEMDSEEESEEESDEEEEEEEEGDEGIGEGLEFPASGMKQSGKEMMEDMDVDGDEDEDSDMDDEAMFKLDSIIAAQFQMRRQMNKKRRLEELLHFKFRVLRLIETYLRAGSLDGTLTLLGEVLTSIVEGGTGIESNVLSRLSGIMSGMSQKISGEVEGDKAEAVFGLLDKSVNFVAHVGPKKRGLCPAVEVIALYALKVLSLNGCKLEEVAQLYEKALERFFVHQKKCILKKDFFIKSFQGYPSLSEKLADKLKDHAENARNQFLKAEAEAMLKGKVSKKSKKRRKRKGNKQS</sequence>
<evidence type="ECO:0000256" key="2">
    <source>
        <dbReference type="ARBA" id="ARBA00006809"/>
    </source>
</evidence>
<dbReference type="Proteomes" id="UP000316726">
    <property type="component" value="Chromosome 9"/>
</dbReference>
<evidence type="ECO:0000256" key="3">
    <source>
        <dbReference type="ARBA" id="ARBA00023242"/>
    </source>
</evidence>
<name>A0A5B8MUL7_9CHLO</name>
<keyword evidence="3" id="KW-0539">Nucleus</keyword>
<comment type="subcellular location">
    <subcellularLocation>
        <location evidence="1">Nucleus</location>
    </subcellularLocation>
</comment>
<dbReference type="AlphaFoldDB" id="A0A5B8MUL7"/>
<evidence type="ECO:0000313" key="6">
    <source>
        <dbReference type="Proteomes" id="UP000316726"/>
    </source>
</evidence>
<dbReference type="InterPro" id="IPR016024">
    <property type="entry name" value="ARM-type_fold"/>
</dbReference>
<feature type="region of interest" description="Disordered" evidence="4">
    <location>
        <begin position="1006"/>
        <end position="1025"/>
    </location>
</feature>
<dbReference type="OrthoDB" id="514119at2759"/>
<dbReference type="PANTHER" id="PTHR13213:SF2">
    <property type="entry name" value="MYB-BINDING PROTEIN 1A"/>
    <property type="match status" value="1"/>
</dbReference>
<feature type="compositionally biased region" description="Acidic residues" evidence="4">
    <location>
        <begin position="723"/>
        <end position="759"/>
    </location>
</feature>
<evidence type="ECO:0000256" key="4">
    <source>
        <dbReference type="SAM" id="MobiDB-lite"/>
    </source>
</evidence>
<dbReference type="GO" id="GO:0005730">
    <property type="term" value="C:nucleolus"/>
    <property type="evidence" value="ECO:0007669"/>
    <property type="project" value="InterPro"/>
</dbReference>
<comment type="similarity">
    <text evidence="2">Belongs to the MYBBP1A family.</text>
</comment>
<dbReference type="STRING" id="1764295.A0A5B8MUL7"/>
<protein>
    <submittedName>
        <fullName evidence="5">DNA polymerase V</fullName>
    </submittedName>
</protein>
<feature type="compositionally biased region" description="Basic residues" evidence="4">
    <location>
        <begin position="1008"/>
        <end position="1025"/>
    </location>
</feature>